<name>A0ABU8XS02_9PROT</name>
<dbReference type="InterPro" id="IPR021776">
    <property type="entry name" value="ActD"/>
</dbReference>
<feature type="transmembrane region" description="Helical" evidence="1">
    <location>
        <begin position="57"/>
        <end position="77"/>
    </location>
</feature>
<accession>A0ABU8XS02</accession>
<sequence length="178" mass="19303">MTPELYGLMAEFDHPTGLVAAAEAAREEGYRALDAYTPIPVGDLGPLLGDPGSRLPVLTFIGGALGAAGGLFMQWYADVIDYTINIGGRPLASWPAFVLPAFELGVLGAVGFAVSGMLIANRLPRLHHPVFAVDRFRLASEDRFFLCIRADDPRFDRKDTRAFLEHQGAKHVHEVPAC</sequence>
<comment type="caution">
    <text evidence="2">The sequence shown here is derived from an EMBL/GenBank/DDBJ whole genome shotgun (WGS) entry which is preliminary data.</text>
</comment>
<dbReference type="Pfam" id="PF11821">
    <property type="entry name" value="ActD"/>
    <property type="match status" value="1"/>
</dbReference>
<keyword evidence="1" id="KW-1133">Transmembrane helix</keyword>
<keyword evidence="3" id="KW-1185">Reference proteome</keyword>
<evidence type="ECO:0000313" key="2">
    <source>
        <dbReference type="EMBL" id="MEK0083953.1"/>
    </source>
</evidence>
<gene>
    <name evidence="2" type="ORF">U1T56_12390</name>
</gene>
<dbReference type="EMBL" id="JBBLZC010000011">
    <property type="protein sequence ID" value="MEK0083953.1"/>
    <property type="molecule type" value="Genomic_DNA"/>
</dbReference>
<keyword evidence="1" id="KW-0472">Membrane</keyword>
<proteinExistence type="predicted"/>
<dbReference type="Proteomes" id="UP001375743">
    <property type="component" value="Unassembled WGS sequence"/>
</dbReference>
<dbReference type="PANTHER" id="PTHR40394:SF2">
    <property type="entry name" value="QUINOL:CYTOCHROME C OXIDOREDUCTASE MEMBRANE PROTEIN"/>
    <property type="match status" value="1"/>
</dbReference>
<feature type="transmembrane region" description="Helical" evidence="1">
    <location>
        <begin position="97"/>
        <end position="120"/>
    </location>
</feature>
<dbReference type="PANTHER" id="PTHR40394">
    <property type="entry name" value="LIPOPROTEIN-RELATED"/>
    <property type="match status" value="1"/>
</dbReference>
<evidence type="ECO:0000313" key="3">
    <source>
        <dbReference type="Proteomes" id="UP001375743"/>
    </source>
</evidence>
<protein>
    <submittedName>
        <fullName evidence="2">DUF3341 domain-containing protein</fullName>
    </submittedName>
</protein>
<keyword evidence="1" id="KW-0812">Transmembrane</keyword>
<reference evidence="2 3" key="1">
    <citation type="submission" date="2024-01" db="EMBL/GenBank/DDBJ databases">
        <title>Multi-omics insights into the function and evolution of sodium benzoate biodegradation pathways in Benzoatithermus flavus gen. nov., sp. nov. from hot spring.</title>
        <authorList>
            <person name="Hu C.-J."/>
            <person name="Li W.-J."/>
        </authorList>
    </citation>
    <scope>NUCLEOTIDE SEQUENCE [LARGE SCALE GENOMIC DNA]</scope>
    <source>
        <strain evidence="2 3">SYSU G07066</strain>
    </source>
</reference>
<organism evidence="2 3">
    <name type="scientific">Benzoatithermus flavus</name>
    <dbReference type="NCBI Taxonomy" id="3108223"/>
    <lineage>
        <taxon>Bacteria</taxon>
        <taxon>Pseudomonadati</taxon>
        <taxon>Pseudomonadota</taxon>
        <taxon>Alphaproteobacteria</taxon>
        <taxon>Geminicoccales</taxon>
        <taxon>Geminicoccaceae</taxon>
        <taxon>Benzoatithermus</taxon>
    </lineage>
</organism>
<dbReference type="RefSeq" id="WP_418159804.1">
    <property type="nucleotide sequence ID" value="NZ_JBBLZC010000011.1"/>
</dbReference>
<evidence type="ECO:0000256" key="1">
    <source>
        <dbReference type="SAM" id="Phobius"/>
    </source>
</evidence>